<feature type="chain" id="PRO_5046353717" evidence="1">
    <location>
        <begin position="21"/>
        <end position="597"/>
    </location>
</feature>
<dbReference type="Gene3D" id="3.60.10.10">
    <property type="entry name" value="Endonuclease/exonuclease/phosphatase"/>
    <property type="match status" value="1"/>
</dbReference>
<feature type="domain" description="Endonuclease/exonuclease/phosphatase" evidence="2">
    <location>
        <begin position="286"/>
        <end position="588"/>
    </location>
</feature>
<evidence type="ECO:0000259" key="2">
    <source>
        <dbReference type="Pfam" id="PF03372"/>
    </source>
</evidence>
<dbReference type="InterPro" id="IPR036691">
    <property type="entry name" value="Endo/exonu/phosph_ase_sf"/>
</dbReference>
<evidence type="ECO:0000313" key="4">
    <source>
        <dbReference type="Proteomes" id="UP001253545"/>
    </source>
</evidence>
<dbReference type="PANTHER" id="PTHR42834:SF1">
    <property type="entry name" value="ENDONUCLEASE_EXONUCLEASE_PHOSPHATASE FAMILY PROTEIN (AFU_ORTHOLOGUE AFUA_3G09210)"/>
    <property type="match status" value="1"/>
</dbReference>
<keyword evidence="3" id="KW-0540">Nuclease</keyword>
<dbReference type="InterPro" id="IPR005135">
    <property type="entry name" value="Endo/exonuclease/phosphatase"/>
</dbReference>
<dbReference type="Proteomes" id="UP001253545">
    <property type="component" value="Unassembled WGS sequence"/>
</dbReference>
<dbReference type="EMBL" id="JAVRHX010000003">
    <property type="protein sequence ID" value="MDT0595435.1"/>
    <property type="molecule type" value="Genomic_DNA"/>
</dbReference>
<evidence type="ECO:0000313" key="3">
    <source>
        <dbReference type="EMBL" id="MDT0595435.1"/>
    </source>
</evidence>
<organism evidence="3 4">
    <name type="scientific">Glaciecola petra</name>
    <dbReference type="NCBI Taxonomy" id="3075602"/>
    <lineage>
        <taxon>Bacteria</taxon>
        <taxon>Pseudomonadati</taxon>
        <taxon>Pseudomonadota</taxon>
        <taxon>Gammaproteobacteria</taxon>
        <taxon>Alteromonadales</taxon>
        <taxon>Alteromonadaceae</taxon>
        <taxon>Glaciecola</taxon>
    </lineage>
</organism>
<evidence type="ECO:0000256" key="1">
    <source>
        <dbReference type="SAM" id="SignalP"/>
    </source>
</evidence>
<name>A0ABU2ZS37_9ALTE</name>
<keyword evidence="3" id="KW-0255">Endonuclease</keyword>
<dbReference type="RefSeq" id="WP_311368951.1">
    <property type="nucleotide sequence ID" value="NZ_JAVRHX010000003.1"/>
</dbReference>
<dbReference type="PANTHER" id="PTHR42834">
    <property type="entry name" value="ENDONUCLEASE/EXONUCLEASE/PHOSPHATASE FAMILY PROTEIN (AFU_ORTHOLOGUE AFUA_3G09210)"/>
    <property type="match status" value="1"/>
</dbReference>
<accession>A0ABU2ZS37</accession>
<reference evidence="3 4" key="1">
    <citation type="submission" date="2023-09" db="EMBL/GenBank/DDBJ databases">
        <authorList>
            <person name="Rey-Velasco X."/>
        </authorList>
    </citation>
    <scope>NUCLEOTIDE SEQUENCE [LARGE SCALE GENOMIC DNA]</scope>
    <source>
        <strain evidence="3 4">P117</strain>
    </source>
</reference>
<dbReference type="InterPro" id="IPR047971">
    <property type="entry name" value="ExeM-like"/>
</dbReference>
<sequence length="597" mass="64337">MQVTKHILLLVILFAPHANASALDFPSIEKCAAPATLINQIQGDSNVSPKVDNDVVVEAIVTLVAPGLQGFFLQEEVEDFDTNPNTSEGIFVFTANMPITVKERELVRVGGTVTESFEKTQLNLKALSNSCGTANYQTSVLNLPLSREQSFEAFEGMAVTVEQTLTVVNTYNYTRFGEIEVANGRLFTPTHLFVPGSPAALAIASENTRNKITLDDLFNGAPQSVDINGELSAKNPLRTGSTISGIKGVVDYSFNTYRIRSTAVPVVSSAPRPEVPKVKGDVKIASFNVLNLFNGDGKGGEFPTPRGADNIAEYNLQLSKIVNAILPLDADVVALMELENDGFGSHSAIAQLVEAMNKAAGKGVYDFIDAGGPLGTDSIAVGIIYQPAKVAPLGAVEVLDESKSLRDKDGPLFSTRRNRPAMAQKFVARNNKDTFVVNVNHLKSKGSRCGEGDDSADQGNCNGTRTRAAKALHYWLAATFSNQPIFIVGDLNAYAKEDPITELAKAGYTDLARELNGAKAYSYAFRGRFGSLDYALANQAAKKLVQSTVEWHINADEPIALDYNDELPGDLKKPANFNDKSAFRSSDHDPVIVGFSF</sequence>
<dbReference type="CDD" id="cd10283">
    <property type="entry name" value="MnuA_DNase1-like"/>
    <property type="match status" value="1"/>
</dbReference>
<gene>
    <name evidence="3" type="ORF">RM552_11310</name>
</gene>
<keyword evidence="4" id="KW-1185">Reference proteome</keyword>
<comment type="caution">
    <text evidence="3">The sequence shown here is derived from an EMBL/GenBank/DDBJ whole genome shotgun (WGS) entry which is preliminary data.</text>
</comment>
<feature type="signal peptide" evidence="1">
    <location>
        <begin position="1"/>
        <end position="20"/>
    </location>
</feature>
<dbReference type="Pfam" id="PF03372">
    <property type="entry name" value="Exo_endo_phos"/>
    <property type="match status" value="1"/>
</dbReference>
<dbReference type="GO" id="GO:0004519">
    <property type="term" value="F:endonuclease activity"/>
    <property type="evidence" value="ECO:0007669"/>
    <property type="project" value="UniProtKB-KW"/>
</dbReference>
<keyword evidence="3" id="KW-0378">Hydrolase</keyword>
<protein>
    <submittedName>
        <fullName evidence="3">ExeM/NucH family extracellular endonuclease</fullName>
    </submittedName>
</protein>
<proteinExistence type="predicted"/>
<dbReference type="CDD" id="cd04486">
    <property type="entry name" value="YhcR_OBF_like"/>
    <property type="match status" value="1"/>
</dbReference>
<dbReference type="NCBIfam" id="NF033681">
    <property type="entry name" value="ExeM_NucH_DNase"/>
    <property type="match status" value="1"/>
</dbReference>
<keyword evidence="1" id="KW-0732">Signal</keyword>
<dbReference type="SUPFAM" id="SSF56219">
    <property type="entry name" value="DNase I-like"/>
    <property type="match status" value="1"/>
</dbReference>